<dbReference type="EnsemblPlants" id="KQL04736">
    <property type="protein sequence ID" value="KQL04736"/>
    <property type="gene ID" value="SETIT_005532mg"/>
</dbReference>
<reference evidence="2" key="1">
    <citation type="journal article" date="2012" name="Nat. Biotechnol.">
        <title>Reference genome sequence of the model plant Setaria.</title>
        <authorList>
            <person name="Bennetzen J.L."/>
            <person name="Schmutz J."/>
            <person name="Wang H."/>
            <person name="Percifield R."/>
            <person name="Hawkins J."/>
            <person name="Pontaroli A.C."/>
            <person name="Estep M."/>
            <person name="Feng L."/>
            <person name="Vaughn J.N."/>
            <person name="Grimwood J."/>
            <person name="Jenkins J."/>
            <person name="Barry K."/>
            <person name="Lindquist E."/>
            <person name="Hellsten U."/>
            <person name="Deshpande S."/>
            <person name="Wang X."/>
            <person name="Wu X."/>
            <person name="Mitros T."/>
            <person name="Triplett J."/>
            <person name="Yang X."/>
            <person name="Ye C.Y."/>
            <person name="Mauro-Herrera M."/>
            <person name="Wang L."/>
            <person name="Li P."/>
            <person name="Sharma M."/>
            <person name="Sharma R."/>
            <person name="Ronald P.C."/>
            <person name="Panaud O."/>
            <person name="Kellogg E.A."/>
            <person name="Brutnell T.P."/>
            <person name="Doust A.N."/>
            <person name="Tuskan G.A."/>
            <person name="Rokhsar D."/>
            <person name="Devos K.M."/>
        </authorList>
    </citation>
    <scope>NUCLEOTIDE SEQUENCE [LARGE SCALE GENOMIC DNA]</scope>
    <source>
        <strain evidence="2">cv. Yugu1</strain>
    </source>
</reference>
<evidence type="ECO:0000313" key="2">
    <source>
        <dbReference type="Proteomes" id="UP000004995"/>
    </source>
</evidence>
<organism evidence="1 2">
    <name type="scientific">Setaria italica</name>
    <name type="common">Foxtail millet</name>
    <name type="synonym">Panicum italicum</name>
    <dbReference type="NCBI Taxonomy" id="4555"/>
    <lineage>
        <taxon>Eukaryota</taxon>
        <taxon>Viridiplantae</taxon>
        <taxon>Streptophyta</taxon>
        <taxon>Embryophyta</taxon>
        <taxon>Tracheophyta</taxon>
        <taxon>Spermatophyta</taxon>
        <taxon>Magnoliopsida</taxon>
        <taxon>Liliopsida</taxon>
        <taxon>Poales</taxon>
        <taxon>Poaceae</taxon>
        <taxon>PACMAD clade</taxon>
        <taxon>Panicoideae</taxon>
        <taxon>Panicodae</taxon>
        <taxon>Paniceae</taxon>
        <taxon>Cenchrinae</taxon>
        <taxon>Setaria</taxon>
    </lineage>
</organism>
<reference evidence="1" key="2">
    <citation type="submission" date="2018-08" db="UniProtKB">
        <authorList>
            <consortium name="EnsemblPlants"/>
        </authorList>
    </citation>
    <scope>IDENTIFICATION</scope>
    <source>
        <strain evidence="1">Yugu1</strain>
    </source>
</reference>
<dbReference type="EMBL" id="AGNK02002912">
    <property type="status" value="NOT_ANNOTATED_CDS"/>
    <property type="molecule type" value="Genomic_DNA"/>
</dbReference>
<dbReference type="Gramene" id="KQL04736">
    <property type="protein sequence ID" value="KQL04736"/>
    <property type="gene ID" value="SETIT_005532mg"/>
</dbReference>
<sequence>MNLDRLATVPKCVPLPFFIGLTGHCYVDFVPFKLRCN</sequence>
<evidence type="ECO:0000313" key="1">
    <source>
        <dbReference type="EnsemblPlants" id="KQL04736"/>
    </source>
</evidence>
<proteinExistence type="predicted"/>
<keyword evidence="2" id="KW-1185">Reference proteome</keyword>
<name>K3XUC5_SETIT</name>
<protein>
    <submittedName>
        <fullName evidence="1">Uncharacterized protein</fullName>
    </submittedName>
</protein>
<dbReference type="InParanoid" id="K3XUC5"/>
<dbReference type="HOGENOM" id="CLU_3351972_0_0_1"/>
<dbReference type="AlphaFoldDB" id="K3XUC5"/>
<dbReference type="Proteomes" id="UP000004995">
    <property type="component" value="Unassembled WGS sequence"/>
</dbReference>
<accession>K3XUC5</accession>